<dbReference type="PANTHER" id="PTHR32361:SF9">
    <property type="entry name" value="FERRIC REDUCTASE TRANSMEMBRANE COMPONENT 3-RELATED"/>
    <property type="match status" value="1"/>
</dbReference>
<evidence type="ECO:0000256" key="3">
    <source>
        <dbReference type="ARBA" id="ARBA00022692"/>
    </source>
</evidence>
<keyword evidence="7" id="KW-0325">Glycoprotein</keyword>
<keyword evidence="5" id="KW-0406">Ion transport</keyword>
<evidence type="ECO:0000256" key="6">
    <source>
        <dbReference type="ARBA" id="ARBA00023136"/>
    </source>
</evidence>
<feature type="domain" description="FAD-binding FR-type" evidence="9">
    <location>
        <begin position="356"/>
        <end position="511"/>
    </location>
</feature>
<dbReference type="InterPro" id="IPR013112">
    <property type="entry name" value="FAD-bd_8"/>
</dbReference>
<accession>A0A6A6HG59</accession>
<organism evidence="10 11">
    <name type="scientific">Viridothelium virens</name>
    <name type="common">Speckled blister lichen</name>
    <name type="synonym">Trypethelium virens</name>
    <dbReference type="NCBI Taxonomy" id="1048519"/>
    <lineage>
        <taxon>Eukaryota</taxon>
        <taxon>Fungi</taxon>
        <taxon>Dikarya</taxon>
        <taxon>Ascomycota</taxon>
        <taxon>Pezizomycotina</taxon>
        <taxon>Dothideomycetes</taxon>
        <taxon>Dothideomycetes incertae sedis</taxon>
        <taxon>Trypetheliales</taxon>
        <taxon>Trypetheliaceae</taxon>
        <taxon>Viridothelium</taxon>
    </lineage>
</organism>
<evidence type="ECO:0000256" key="5">
    <source>
        <dbReference type="ARBA" id="ARBA00023065"/>
    </source>
</evidence>
<evidence type="ECO:0000256" key="4">
    <source>
        <dbReference type="ARBA" id="ARBA00022989"/>
    </source>
</evidence>
<dbReference type="GO" id="GO:0006879">
    <property type="term" value="P:intracellular iron ion homeostasis"/>
    <property type="evidence" value="ECO:0007669"/>
    <property type="project" value="TreeGrafter"/>
</dbReference>
<protein>
    <recommendedName>
        <fullName evidence="9">FAD-binding FR-type domain-containing protein</fullName>
    </recommendedName>
</protein>
<reference evidence="10" key="1">
    <citation type="journal article" date="2020" name="Stud. Mycol.">
        <title>101 Dothideomycetes genomes: a test case for predicting lifestyles and emergence of pathogens.</title>
        <authorList>
            <person name="Haridas S."/>
            <person name="Albert R."/>
            <person name="Binder M."/>
            <person name="Bloem J."/>
            <person name="Labutti K."/>
            <person name="Salamov A."/>
            <person name="Andreopoulos B."/>
            <person name="Baker S."/>
            <person name="Barry K."/>
            <person name="Bills G."/>
            <person name="Bluhm B."/>
            <person name="Cannon C."/>
            <person name="Castanera R."/>
            <person name="Culley D."/>
            <person name="Daum C."/>
            <person name="Ezra D."/>
            <person name="Gonzalez J."/>
            <person name="Henrissat B."/>
            <person name="Kuo A."/>
            <person name="Liang C."/>
            <person name="Lipzen A."/>
            <person name="Lutzoni F."/>
            <person name="Magnuson J."/>
            <person name="Mondo S."/>
            <person name="Nolan M."/>
            <person name="Ohm R."/>
            <person name="Pangilinan J."/>
            <person name="Park H.-J."/>
            <person name="Ramirez L."/>
            <person name="Alfaro M."/>
            <person name="Sun H."/>
            <person name="Tritt A."/>
            <person name="Yoshinaga Y."/>
            <person name="Zwiers L.-H."/>
            <person name="Turgeon B."/>
            <person name="Goodwin S."/>
            <person name="Spatafora J."/>
            <person name="Crous P."/>
            <person name="Grigoriev I."/>
        </authorList>
    </citation>
    <scope>NUCLEOTIDE SEQUENCE</scope>
    <source>
        <strain evidence="10">Tuck. ex Michener</strain>
    </source>
</reference>
<dbReference type="OrthoDB" id="17725at2759"/>
<dbReference type="SFLD" id="SFLDG01168">
    <property type="entry name" value="Ferric_reductase_subgroup_(FRE"/>
    <property type="match status" value="1"/>
</dbReference>
<dbReference type="PANTHER" id="PTHR32361">
    <property type="entry name" value="FERRIC/CUPRIC REDUCTASE TRANSMEMBRANE COMPONENT"/>
    <property type="match status" value="1"/>
</dbReference>
<evidence type="ECO:0000313" key="10">
    <source>
        <dbReference type="EMBL" id="KAF2236839.1"/>
    </source>
</evidence>
<feature type="transmembrane region" description="Helical" evidence="8">
    <location>
        <begin position="221"/>
        <end position="242"/>
    </location>
</feature>
<comment type="subcellular location">
    <subcellularLocation>
        <location evidence="1">Membrane</location>
        <topology evidence="1">Multi-pass membrane protein</topology>
    </subcellularLocation>
</comment>
<sequence length="679" mass="77411">MDYPSDEWLRAALRYSLKASLRHSKGSLVDDITVSSSGNDSLQHDRRFYTLIKGIRFSRRFILTYQVVPLVIVLSTAIVHWSRRIHQRRRRRNIQKRRWKQSNTSAKDTLDGVRVQERDCDYSASSSSSSTMQENAYFDPGYPSLKNGHENTPLLAGQKDISSPKHNAISRIRAFLLYQPRQVPFIKKSLSPNGTTICILLFVTLNIFYTFYRLNLTEGTFFLLGDRAGLVFVANLPWLYLLSAKNTPLKHLTGYSYEALNIFHRRLGEILCLEALIHTICMFLAFLTLQSSRFTFLHFLTSRITILGLLAFISYETLYFSSLSSFRQHRYETFLALHVFLQLAALVFLFFHHHGARPYVAAALAIFLIDRLVFRLLSQTRTLRADLTVAHDEDTVLVSANWQPPRSSFWTRWTGLGGIKYGWKPAQHVYITVPSLGRRYMLQAHPFTIASAAPGRRRRVAEDSEGGTTHAWFNLIVRAHDGFSRDLLQYALSHPQATLRVDGPYGSSSALDRLRDADLALLVAGGSGIAVAFPLLWSLLMDPCSPSADIDVDIEDPYQARRHGSAKRVCLIWIVHRVEHLAWIGDERLRELDERGLDIMVPQPTEEAGRPDMRMLVRDAVERHEEGLRGEGWGGPKWNMRTEVVCSGPDGMNREVRNECAGMVREGRDVGIEVEKFGW</sequence>
<evidence type="ECO:0000256" key="1">
    <source>
        <dbReference type="ARBA" id="ARBA00004141"/>
    </source>
</evidence>
<keyword evidence="6 8" id="KW-0472">Membrane</keyword>
<dbReference type="Pfam" id="PF01794">
    <property type="entry name" value="Ferric_reduct"/>
    <property type="match status" value="1"/>
</dbReference>
<dbReference type="GO" id="GO:0000293">
    <property type="term" value="F:ferric-chelate reductase activity"/>
    <property type="evidence" value="ECO:0007669"/>
    <property type="project" value="TreeGrafter"/>
</dbReference>
<feature type="transmembrane region" description="Helical" evidence="8">
    <location>
        <begin position="270"/>
        <end position="289"/>
    </location>
</feature>
<dbReference type="InterPro" id="IPR013130">
    <property type="entry name" value="Fe3_Rdtase_TM_dom"/>
</dbReference>
<dbReference type="SFLD" id="SFLDS00052">
    <property type="entry name" value="Ferric_Reductase_Domain"/>
    <property type="match status" value="1"/>
</dbReference>
<dbReference type="Gene3D" id="3.40.50.80">
    <property type="entry name" value="Nucleotide-binding domain of ferredoxin-NADP reductase (FNR) module"/>
    <property type="match status" value="1"/>
</dbReference>
<feature type="transmembrane region" description="Helical" evidence="8">
    <location>
        <begin position="519"/>
        <end position="540"/>
    </location>
</feature>
<evidence type="ECO:0000256" key="2">
    <source>
        <dbReference type="ARBA" id="ARBA00022448"/>
    </source>
</evidence>
<evidence type="ECO:0000313" key="11">
    <source>
        <dbReference type="Proteomes" id="UP000800092"/>
    </source>
</evidence>
<evidence type="ECO:0000256" key="7">
    <source>
        <dbReference type="ARBA" id="ARBA00023180"/>
    </source>
</evidence>
<evidence type="ECO:0000256" key="8">
    <source>
        <dbReference type="SAM" id="Phobius"/>
    </source>
</evidence>
<keyword evidence="4 8" id="KW-1133">Transmembrane helix</keyword>
<dbReference type="InterPro" id="IPR017927">
    <property type="entry name" value="FAD-bd_FR_type"/>
</dbReference>
<keyword evidence="11" id="KW-1185">Reference proteome</keyword>
<dbReference type="SUPFAM" id="SSF52343">
    <property type="entry name" value="Ferredoxin reductase-like, C-terminal NADP-linked domain"/>
    <property type="match status" value="1"/>
</dbReference>
<feature type="transmembrane region" description="Helical" evidence="8">
    <location>
        <begin position="295"/>
        <end position="313"/>
    </location>
</feature>
<feature type="transmembrane region" description="Helical" evidence="8">
    <location>
        <begin position="359"/>
        <end position="377"/>
    </location>
</feature>
<dbReference type="InterPro" id="IPR051410">
    <property type="entry name" value="Ferric/Cupric_Reductase"/>
</dbReference>
<dbReference type="InterPro" id="IPR039261">
    <property type="entry name" value="FNR_nucleotide-bd"/>
</dbReference>
<proteinExistence type="predicted"/>
<dbReference type="PROSITE" id="PS51384">
    <property type="entry name" value="FAD_FR"/>
    <property type="match status" value="1"/>
</dbReference>
<dbReference type="EMBL" id="ML991783">
    <property type="protein sequence ID" value="KAF2236839.1"/>
    <property type="molecule type" value="Genomic_DNA"/>
</dbReference>
<keyword evidence="3 8" id="KW-0812">Transmembrane</keyword>
<feature type="transmembrane region" description="Helical" evidence="8">
    <location>
        <begin position="62"/>
        <end position="82"/>
    </location>
</feature>
<dbReference type="Pfam" id="PF08022">
    <property type="entry name" value="FAD_binding_8"/>
    <property type="match status" value="1"/>
</dbReference>
<dbReference type="GO" id="GO:0015677">
    <property type="term" value="P:copper ion import"/>
    <property type="evidence" value="ECO:0007669"/>
    <property type="project" value="TreeGrafter"/>
</dbReference>
<dbReference type="AlphaFoldDB" id="A0A6A6HG59"/>
<keyword evidence="2" id="KW-0813">Transport</keyword>
<gene>
    <name evidence="10" type="ORF">EV356DRAFT_497770</name>
</gene>
<feature type="transmembrane region" description="Helical" evidence="8">
    <location>
        <begin position="334"/>
        <end position="353"/>
    </location>
</feature>
<dbReference type="Proteomes" id="UP000800092">
    <property type="component" value="Unassembled WGS sequence"/>
</dbReference>
<feature type="transmembrane region" description="Helical" evidence="8">
    <location>
        <begin position="190"/>
        <end position="209"/>
    </location>
</feature>
<name>A0A6A6HG59_VIRVR</name>
<dbReference type="GO" id="GO:0005886">
    <property type="term" value="C:plasma membrane"/>
    <property type="evidence" value="ECO:0007669"/>
    <property type="project" value="TreeGrafter"/>
</dbReference>
<dbReference type="GO" id="GO:0006826">
    <property type="term" value="P:iron ion transport"/>
    <property type="evidence" value="ECO:0007669"/>
    <property type="project" value="TreeGrafter"/>
</dbReference>
<dbReference type="CDD" id="cd06186">
    <property type="entry name" value="NOX_Duox_like_FAD_NADP"/>
    <property type="match status" value="1"/>
</dbReference>
<evidence type="ECO:0000259" key="9">
    <source>
        <dbReference type="PROSITE" id="PS51384"/>
    </source>
</evidence>